<feature type="domain" description="LXG" evidence="2">
    <location>
        <begin position="1"/>
        <end position="235"/>
    </location>
</feature>
<dbReference type="InterPro" id="IPR006829">
    <property type="entry name" value="LXG_dom"/>
</dbReference>
<proteinExistence type="inferred from homology"/>
<reference evidence="3" key="1">
    <citation type="submission" date="2020-09" db="EMBL/GenBank/DDBJ databases">
        <title>A novel bacterium of genus Bacillus, isolated from South China Sea.</title>
        <authorList>
            <person name="Huang H."/>
            <person name="Mo K."/>
            <person name="Hu Y."/>
        </authorList>
    </citation>
    <scope>NUCLEOTIDE SEQUENCE</scope>
    <source>
        <strain evidence="3">IB182487</strain>
    </source>
</reference>
<organism evidence="3 4">
    <name type="scientific">Metabacillus arenae</name>
    <dbReference type="NCBI Taxonomy" id="2771434"/>
    <lineage>
        <taxon>Bacteria</taxon>
        <taxon>Bacillati</taxon>
        <taxon>Bacillota</taxon>
        <taxon>Bacilli</taxon>
        <taxon>Bacillales</taxon>
        <taxon>Bacillaceae</taxon>
        <taxon>Metabacillus</taxon>
    </lineage>
</organism>
<gene>
    <name evidence="3" type="ORF">IC621_09400</name>
</gene>
<sequence>MKTLDAQSLHNGIDGLLNKIKSQMDQLKQLEGSIEDFSGLNDSFKGKGGTAVRSFYQDWHVPILSFHYHTLKSYDRVLTNLKMACSDLESDTSGFISQSFLNGDLTNGLNKAKTVTADLVDDANTSIDSVSDIVSVERLDDQYFHNNIQRANKEIDKTIEDLVTFDTTQTNELTSVEQDIQMMKSYISEIQGMFNSGSLSVDTYNSDQLKEKPNYSKLNEELLTRTVFSFGDAFTSPFDYINQKMSFGDTLLAGYQFASSGLTLAAARKMKVHYFGGKPTLWQKIRGNYYFSVKSNPAWTSKSKHSAKLAKWLRDFQKAPAPSNRLMKGIQNFVKSYQSPAHLYKHVAGYPKDINRMSGKEFMKKTQIRMTTGTKEVLGRTITNNGFAKIGSRVPGLGVVISAVANTGEAFSPQNQEKPISERVGRAVGGFTADMVAIGAGAKLGAAIGSFGGPVGIIVGGSIGAFAGGLTSSKIGDAAKDVGGKIFKEVGKGIGKAGEKLKNSISSWFN</sequence>
<comment type="similarity">
    <text evidence="1">In the N-terminal section; belongs to the LXG family.</text>
</comment>
<evidence type="ECO:0000259" key="2">
    <source>
        <dbReference type="PROSITE" id="PS51756"/>
    </source>
</evidence>
<comment type="caution">
    <text evidence="3">The sequence shown here is derived from an EMBL/GenBank/DDBJ whole genome shotgun (WGS) entry which is preliminary data.</text>
</comment>
<evidence type="ECO:0000313" key="4">
    <source>
        <dbReference type="Proteomes" id="UP000626844"/>
    </source>
</evidence>
<evidence type="ECO:0000313" key="3">
    <source>
        <dbReference type="EMBL" id="MBD1380444.1"/>
    </source>
</evidence>
<protein>
    <submittedName>
        <fullName evidence="3">LXG domain-containing protein</fullName>
    </submittedName>
</protein>
<dbReference type="Pfam" id="PF04740">
    <property type="entry name" value="LXG"/>
    <property type="match status" value="1"/>
</dbReference>
<dbReference type="RefSeq" id="WP_191158041.1">
    <property type="nucleotide sequence ID" value="NZ_JACXAI010000010.1"/>
</dbReference>
<keyword evidence="4" id="KW-1185">Reference proteome</keyword>
<dbReference type="EMBL" id="JACXAI010000010">
    <property type="protein sequence ID" value="MBD1380444.1"/>
    <property type="molecule type" value="Genomic_DNA"/>
</dbReference>
<accession>A0A926NBI3</accession>
<evidence type="ECO:0000256" key="1">
    <source>
        <dbReference type="ARBA" id="ARBA00034117"/>
    </source>
</evidence>
<dbReference type="Proteomes" id="UP000626844">
    <property type="component" value="Unassembled WGS sequence"/>
</dbReference>
<name>A0A926NBI3_9BACI</name>
<dbReference type="PROSITE" id="PS51756">
    <property type="entry name" value="LXG"/>
    <property type="match status" value="1"/>
</dbReference>
<dbReference type="AlphaFoldDB" id="A0A926NBI3"/>